<evidence type="ECO:0000256" key="2">
    <source>
        <dbReference type="ARBA" id="ARBA00022605"/>
    </source>
</evidence>
<dbReference type="InterPro" id="IPR015947">
    <property type="entry name" value="PUA-like_sf"/>
</dbReference>
<sequence length="371" mass="40025">MSQTIVVKIGTSSLTQAKTGLLALSTIATLVETLTNLRLNDVRVILVSSGAVGVGCGRLDIKERPRTTALKQAVAAVGQGRLMRIYDDFFSSLGQPIAQILLTRQELIQRTAYVNIYNTFQSLLSLGVIPIVNENDTVAVEELKVGDNDTLSALVASLVEADYLFLLTDVDRLYSADPRYNPQAQPVERVVTKEELEQLQAQVSEGGSQWGTGGMVTKLAAARIATSAGVKTVITNGQTPGSINRILAGEMCGTHFEAQPRGESARKRWIAYSLVPVGQLYLDEGAVKAIRDRGKSLLAAGITRVEGEFQTSEAVAVCDSEGKEIARGLVNYSSSEIRQIQGKQSQEIPQILGYANTETVIHRNNMVSMVA</sequence>
<proteinExistence type="inferred from homology"/>
<dbReference type="GO" id="GO:0004349">
    <property type="term" value="F:glutamate 5-kinase activity"/>
    <property type="evidence" value="ECO:0007669"/>
    <property type="project" value="UniProtKB-UniRule"/>
</dbReference>
<dbReference type="InterPro" id="IPR001048">
    <property type="entry name" value="Asp/Glu/Uridylate_kinase"/>
</dbReference>
<dbReference type="GO" id="GO:0005829">
    <property type="term" value="C:cytosol"/>
    <property type="evidence" value="ECO:0007669"/>
    <property type="project" value="TreeGrafter"/>
</dbReference>
<dbReference type="EC" id="2.7.2.11" evidence="8"/>
<keyword evidence="11" id="KW-1185">Reference proteome</keyword>
<organism evidence="10 11">
    <name type="scientific">Euhalothece natronophila Z-M001</name>
    <dbReference type="NCBI Taxonomy" id="522448"/>
    <lineage>
        <taxon>Bacteria</taxon>
        <taxon>Bacillati</taxon>
        <taxon>Cyanobacteriota</taxon>
        <taxon>Cyanophyceae</taxon>
        <taxon>Oscillatoriophycideae</taxon>
        <taxon>Chroococcales</taxon>
        <taxon>Halothecacae</taxon>
        <taxon>Halothece cluster</taxon>
        <taxon>Euhalothece</taxon>
    </lineage>
</organism>
<dbReference type="AlphaFoldDB" id="A0A5B8NHC3"/>
<dbReference type="PIRSF" id="PIRSF000729">
    <property type="entry name" value="GK"/>
    <property type="match status" value="1"/>
</dbReference>
<dbReference type="GO" id="GO:0003723">
    <property type="term" value="F:RNA binding"/>
    <property type="evidence" value="ECO:0007669"/>
    <property type="project" value="InterPro"/>
</dbReference>
<keyword evidence="6 8" id="KW-0418">Kinase</keyword>
<accession>A0A5B8NHC3</accession>
<comment type="subcellular location">
    <subcellularLocation>
        <location evidence="8">Cytoplasm</location>
    </subcellularLocation>
</comment>
<evidence type="ECO:0000256" key="3">
    <source>
        <dbReference type="ARBA" id="ARBA00022650"/>
    </source>
</evidence>
<keyword evidence="2 8" id="KW-0028">Amino-acid biosynthesis</keyword>
<dbReference type="KEGG" id="enn:FRE64_00725"/>
<dbReference type="PRINTS" id="PR00474">
    <property type="entry name" value="GLU5KINASE"/>
</dbReference>
<dbReference type="FunFam" id="2.30.130.10:FF:000007">
    <property type="entry name" value="Glutamate 5-kinase"/>
    <property type="match status" value="1"/>
</dbReference>
<feature type="binding site" evidence="8">
    <location>
        <begin position="212"/>
        <end position="218"/>
    </location>
    <ligand>
        <name>ATP</name>
        <dbReference type="ChEBI" id="CHEBI:30616"/>
    </ligand>
</feature>
<dbReference type="SUPFAM" id="SSF53633">
    <property type="entry name" value="Carbamate kinase-like"/>
    <property type="match status" value="1"/>
</dbReference>
<comment type="catalytic activity">
    <reaction evidence="8">
        <text>L-glutamate + ATP = L-glutamyl 5-phosphate + ADP</text>
        <dbReference type="Rhea" id="RHEA:14877"/>
        <dbReference type="ChEBI" id="CHEBI:29985"/>
        <dbReference type="ChEBI" id="CHEBI:30616"/>
        <dbReference type="ChEBI" id="CHEBI:58274"/>
        <dbReference type="ChEBI" id="CHEBI:456216"/>
        <dbReference type="EC" id="2.7.2.11"/>
    </reaction>
</comment>
<evidence type="ECO:0000256" key="4">
    <source>
        <dbReference type="ARBA" id="ARBA00022679"/>
    </source>
</evidence>
<dbReference type="Proteomes" id="UP000318453">
    <property type="component" value="Chromosome"/>
</dbReference>
<dbReference type="InterPro" id="IPR019797">
    <property type="entry name" value="Glutamate_5-kinase_CS"/>
</dbReference>
<comment type="pathway">
    <text evidence="8">Amino-acid biosynthesis; L-proline biosynthesis; L-glutamate 5-semialdehyde from L-glutamate: step 1/2.</text>
</comment>
<dbReference type="UniPathway" id="UPA00098">
    <property type="reaction ID" value="UER00359"/>
</dbReference>
<dbReference type="SUPFAM" id="SSF88697">
    <property type="entry name" value="PUA domain-like"/>
    <property type="match status" value="1"/>
</dbReference>
<dbReference type="EMBL" id="CP042326">
    <property type="protein sequence ID" value="QDZ38593.1"/>
    <property type="molecule type" value="Genomic_DNA"/>
</dbReference>
<feature type="domain" description="PUA" evidence="9">
    <location>
        <begin position="278"/>
        <end position="361"/>
    </location>
</feature>
<dbReference type="InterPro" id="IPR011529">
    <property type="entry name" value="Glu_5kinase"/>
</dbReference>
<dbReference type="GO" id="GO:0005524">
    <property type="term" value="F:ATP binding"/>
    <property type="evidence" value="ECO:0007669"/>
    <property type="project" value="UniProtKB-KW"/>
</dbReference>
<keyword evidence="7 8" id="KW-0067">ATP-binding</keyword>
<dbReference type="PANTHER" id="PTHR43654">
    <property type="entry name" value="GLUTAMATE 5-KINASE"/>
    <property type="match status" value="1"/>
</dbReference>
<dbReference type="InterPro" id="IPR005715">
    <property type="entry name" value="Glu_5kinase/COase_Synthase"/>
</dbReference>
<keyword evidence="4 8" id="KW-0808">Transferase</keyword>
<keyword evidence="1 8" id="KW-0963">Cytoplasm</keyword>
<dbReference type="InterPro" id="IPR041739">
    <property type="entry name" value="G5K_ProB"/>
</dbReference>
<dbReference type="PROSITE" id="PS50890">
    <property type="entry name" value="PUA"/>
    <property type="match status" value="1"/>
</dbReference>
<evidence type="ECO:0000256" key="1">
    <source>
        <dbReference type="ARBA" id="ARBA00022490"/>
    </source>
</evidence>
<feature type="binding site" evidence="8">
    <location>
        <position position="8"/>
    </location>
    <ligand>
        <name>ATP</name>
        <dbReference type="ChEBI" id="CHEBI:30616"/>
    </ligand>
</feature>
<evidence type="ECO:0000256" key="8">
    <source>
        <dbReference type="HAMAP-Rule" id="MF_00456"/>
    </source>
</evidence>
<evidence type="ECO:0000256" key="5">
    <source>
        <dbReference type="ARBA" id="ARBA00022741"/>
    </source>
</evidence>
<dbReference type="NCBIfam" id="TIGR01027">
    <property type="entry name" value="proB"/>
    <property type="match status" value="1"/>
</dbReference>
<dbReference type="Pfam" id="PF00696">
    <property type="entry name" value="AA_kinase"/>
    <property type="match status" value="1"/>
</dbReference>
<keyword evidence="5 8" id="KW-0547">Nucleotide-binding</keyword>
<keyword evidence="3 8" id="KW-0641">Proline biosynthesis</keyword>
<dbReference type="FunFam" id="3.40.1160.10:FF:000018">
    <property type="entry name" value="Glutamate 5-kinase"/>
    <property type="match status" value="1"/>
</dbReference>
<dbReference type="Pfam" id="PF01472">
    <property type="entry name" value="PUA"/>
    <property type="match status" value="1"/>
</dbReference>
<name>A0A5B8NHC3_9CHRO</name>
<dbReference type="Gene3D" id="3.40.1160.10">
    <property type="entry name" value="Acetylglutamate kinase-like"/>
    <property type="match status" value="2"/>
</dbReference>
<feature type="binding site" evidence="8">
    <location>
        <position position="148"/>
    </location>
    <ligand>
        <name>substrate</name>
    </ligand>
</feature>
<evidence type="ECO:0000313" key="11">
    <source>
        <dbReference type="Proteomes" id="UP000318453"/>
    </source>
</evidence>
<feature type="binding site" evidence="8">
    <location>
        <position position="49"/>
    </location>
    <ligand>
        <name>substrate</name>
    </ligand>
</feature>
<dbReference type="CDD" id="cd04242">
    <property type="entry name" value="AAK_G5K_ProB"/>
    <property type="match status" value="1"/>
</dbReference>
<feature type="binding site" evidence="8">
    <location>
        <begin position="168"/>
        <end position="169"/>
    </location>
    <ligand>
        <name>ATP</name>
        <dbReference type="ChEBI" id="CHEBI:30616"/>
    </ligand>
</feature>
<dbReference type="PANTHER" id="PTHR43654:SF3">
    <property type="entry name" value="GLUTAMATE 5-KINASE"/>
    <property type="match status" value="1"/>
</dbReference>
<comment type="similarity">
    <text evidence="8">Belongs to the glutamate 5-kinase family.</text>
</comment>
<gene>
    <name evidence="8 10" type="primary">proB</name>
    <name evidence="10" type="ORF">FRE64_00725</name>
</gene>
<dbReference type="PROSITE" id="PS00902">
    <property type="entry name" value="GLUTAMATE_5_KINASE"/>
    <property type="match status" value="1"/>
</dbReference>
<dbReference type="Gene3D" id="2.30.130.10">
    <property type="entry name" value="PUA domain"/>
    <property type="match status" value="1"/>
</dbReference>
<protein>
    <recommendedName>
        <fullName evidence="8">Glutamate 5-kinase</fullName>
        <ecNumber evidence="8">2.7.2.11</ecNumber>
    </recommendedName>
    <alternativeName>
        <fullName evidence="8">Gamma-glutamyl kinase</fullName>
        <shortName evidence="8">GK</shortName>
    </alternativeName>
</protein>
<dbReference type="SMART" id="SM00359">
    <property type="entry name" value="PUA"/>
    <property type="match status" value="1"/>
</dbReference>
<dbReference type="RefSeq" id="WP_146294204.1">
    <property type="nucleotide sequence ID" value="NZ_CP042326.1"/>
</dbReference>
<comment type="function">
    <text evidence="8">Catalyzes the transfer of a phosphate group to glutamate to form L-glutamate 5-phosphate.</text>
</comment>
<dbReference type="InterPro" id="IPR001057">
    <property type="entry name" value="Glu/AcGlu_kinase"/>
</dbReference>
<evidence type="ECO:0000313" key="10">
    <source>
        <dbReference type="EMBL" id="QDZ38593.1"/>
    </source>
</evidence>
<evidence type="ECO:0000256" key="7">
    <source>
        <dbReference type="ARBA" id="ARBA00022840"/>
    </source>
</evidence>
<evidence type="ECO:0000259" key="9">
    <source>
        <dbReference type="SMART" id="SM00359"/>
    </source>
</evidence>
<reference evidence="10" key="1">
    <citation type="submission" date="2019-08" db="EMBL/GenBank/DDBJ databases">
        <title>Carotenoids and Carotenoid Binding Proteins in the Halophilic Cyanobacterium Euhalothece sp. ZM00.</title>
        <authorList>
            <person name="Cho S.M."/>
            <person name="Song J.Y."/>
            <person name="Park Y.-I."/>
        </authorList>
    </citation>
    <scope>NUCLEOTIDE SEQUENCE [LARGE SCALE GENOMIC DNA]</scope>
    <source>
        <strain evidence="10">Z-M001</strain>
    </source>
</reference>
<dbReference type="OrthoDB" id="9804434at2"/>
<evidence type="ECO:0000256" key="6">
    <source>
        <dbReference type="ARBA" id="ARBA00022777"/>
    </source>
</evidence>
<dbReference type="CDD" id="cd21157">
    <property type="entry name" value="PUA_G5K"/>
    <property type="match status" value="1"/>
</dbReference>
<dbReference type="InterPro" id="IPR036974">
    <property type="entry name" value="PUA_sf"/>
</dbReference>
<dbReference type="InterPro" id="IPR036393">
    <property type="entry name" value="AceGlu_kinase-like_sf"/>
</dbReference>
<dbReference type="GO" id="GO:0055129">
    <property type="term" value="P:L-proline biosynthetic process"/>
    <property type="evidence" value="ECO:0007669"/>
    <property type="project" value="UniProtKB-UniRule"/>
</dbReference>
<dbReference type="InterPro" id="IPR002478">
    <property type="entry name" value="PUA"/>
</dbReference>
<feature type="binding site" evidence="8">
    <location>
        <position position="136"/>
    </location>
    <ligand>
        <name>substrate</name>
    </ligand>
</feature>
<dbReference type="HAMAP" id="MF_00456">
    <property type="entry name" value="ProB"/>
    <property type="match status" value="1"/>
</dbReference>